<evidence type="ECO:0000313" key="3">
    <source>
        <dbReference type="EMBL" id="KAL3784943.1"/>
    </source>
</evidence>
<feature type="transmembrane region" description="Helical" evidence="2">
    <location>
        <begin position="532"/>
        <end position="553"/>
    </location>
</feature>
<feature type="transmembrane region" description="Helical" evidence="2">
    <location>
        <begin position="418"/>
        <end position="435"/>
    </location>
</feature>
<dbReference type="Proteomes" id="UP001530315">
    <property type="component" value="Unassembled WGS sequence"/>
</dbReference>
<keyword evidence="4" id="KW-1185">Reference proteome</keyword>
<feature type="transmembrane region" description="Helical" evidence="2">
    <location>
        <begin position="671"/>
        <end position="688"/>
    </location>
</feature>
<keyword evidence="2" id="KW-0812">Transmembrane</keyword>
<protein>
    <recommendedName>
        <fullName evidence="5">Chitin synthase</fullName>
    </recommendedName>
</protein>
<feature type="transmembrane region" description="Helical" evidence="2">
    <location>
        <begin position="493"/>
        <end position="512"/>
    </location>
</feature>
<gene>
    <name evidence="3" type="ORF">ACHAW5_003623</name>
</gene>
<feature type="region of interest" description="Disordered" evidence="1">
    <location>
        <begin position="123"/>
        <end position="158"/>
    </location>
</feature>
<dbReference type="EMBL" id="JALLAZ020000912">
    <property type="protein sequence ID" value="KAL3784943.1"/>
    <property type="molecule type" value="Genomic_DNA"/>
</dbReference>
<evidence type="ECO:0000256" key="2">
    <source>
        <dbReference type="SAM" id="Phobius"/>
    </source>
</evidence>
<keyword evidence="2" id="KW-0472">Membrane</keyword>
<sequence>MGAKHTKPCGAFADVKELEYISALHQTGTNGLRKDGSIHVVADPSYPSFARESYDATNIALDNLRCLRQSSLIFFRLFAIAFSPPPIQAVDIKMFLMSRYGIKTTEEEVRMRIMGAFGECARRGVKDEPSRPEEKSSVSSFVGGDAESGHVEDSATDDFNGNRSDVYNDFLDLTQVLALLLVPELLKAERSMLRQQQEEQAQPELASTFAVHHHSENGGKYWPDADLIANVQRIILHDATGDPNPRPLTRDLLRQILTFYGERRLAEDEELLDNMLMAANHKSNPSADENAPDVVGEAPVLFDRCAFARALTHDVQRYNIDDENRMTSNYYDVFKSFDSTGKNKNLTCVPHLRNPFKTEEILCESGIPVQKVFTFGSIDFTADTFRERVMNNHYFFTFSFTFFFYKSSSFYIMNMLQGFVVVLWTTWIASFSAYLRDRSKLLSLTVLDCGTSAGCEIKQQILNWLVIMMELSILGTGFIVSASLGNSIYATNLMWIIVGMGAVACFVMLPYFSNVGNAIFSTEKSEYLYMQIAYYVSLIGGFLLLAASVLNIIQRRYLDSSSTNQKLDWFWRFLVPGMVRLESKLKRAASYKMNLMMRNACEVHKTAQFDDRSSRGEGETVGNAMLTFTRSSDRTEDLPGGVIETWKRIFSGSLFEEDGIWFSTHLLAGNLAQSTLFLVLGAIFYVVYKSDSFQVLLTILDDLGSSPEIIGDASPFGGIVLQRIGRLFSSQFRKQSTNLQLWKLLSRYLNQCPINIT</sequence>
<proteinExistence type="predicted"/>
<feature type="transmembrane region" description="Helical" evidence="2">
    <location>
        <begin position="461"/>
        <end position="481"/>
    </location>
</feature>
<comment type="caution">
    <text evidence="3">The sequence shown here is derived from an EMBL/GenBank/DDBJ whole genome shotgun (WGS) entry which is preliminary data.</text>
</comment>
<name>A0ABD3PA25_9STRA</name>
<evidence type="ECO:0000256" key="1">
    <source>
        <dbReference type="SAM" id="MobiDB-lite"/>
    </source>
</evidence>
<feature type="compositionally biased region" description="Basic and acidic residues" evidence="1">
    <location>
        <begin position="123"/>
        <end position="136"/>
    </location>
</feature>
<evidence type="ECO:0008006" key="5">
    <source>
        <dbReference type="Google" id="ProtNLM"/>
    </source>
</evidence>
<organism evidence="3 4">
    <name type="scientific">Stephanodiscus triporus</name>
    <dbReference type="NCBI Taxonomy" id="2934178"/>
    <lineage>
        <taxon>Eukaryota</taxon>
        <taxon>Sar</taxon>
        <taxon>Stramenopiles</taxon>
        <taxon>Ochrophyta</taxon>
        <taxon>Bacillariophyta</taxon>
        <taxon>Coscinodiscophyceae</taxon>
        <taxon>Thalassiosirophycidae</taxon>
        <taxon>Stephanodiscales</taxon>
        <taxon>Stephanodiscaceae</taxon>
        <taxon>Stephanodiscus</taxon>
    </lineage>
</organism>
<reference evidence="3 4" key="1">
    <citation type="submission" date="2024-10" db="EMBL/GenBank/DDBJ databases">
        <title>Updated reference genomes for cyclostephanoid diatoms.</title>
        <authorList>
            <person name="Roberts W.R."/>
            <person name="Alverson A.J."/>
        </authorList>
    </citation>
    <scope>NUCLEOTIDE SEQUENCE [LARGE SCALE GENOMIC DNA]</scope>
    <source>
        <strain evidence="3 4">AJA276-08</strain>
    </source>
</reference>
<dbReference type="AlphaFoldDB" id="A0ABD3PA25"/>
<evidence type="ECO:0000313" key="4">
    <source>
        <dbReference type="Proteomes" id="UP001530315"/>
    </source>
</evidence>
<accession>A0ABD3PA25</accession>
<keyword evidence="2" id="KW-1133">Transmembrane helix</keyword>